<dbReference type="Proteomes" id="UP001601992">
    <property type="component" value="Unassembled WGS sequence"/>
</dbReference>
<reference evidence="8 9" key="1">
    <citation type="submission" date="2024-10" db="EMBL/GenBank/DDBJ databases">
        <title>The Natural Products Discovery Center: Release of the First 8490 Sequenced Strains for Exploring Actinobacteria Biosynthetic Diversity.</title>
        <authorList>
            <person name="Kalkreuter E."/>
            <person name="Kautsar S.A."/>
            <person name="Yang D."/>
            <person name="Bader C.D."/>
            <person name="Teijaro C.N."/>
            <person name="Fluegel L."/>
            <person name="Davis C.M."/>
            <person name="Simpson J.R."/>
            <person name="Lauterbach L."/>
            <person name="Steele A.D."/>
            <person name="Gui C."/>
            <person name="Meng S."/>
            <person name="Li G."/>
            <person name="Viehrig K."/>
            <person name="Ye F."/>
            <person name="Su P."/>
            <person name="Kiefer A.F."/>
            <person name="Nichols A."/>
            <person name="Cepeda A.J."/>
            <person name="Yan W."/>
            <person name="Fan B."/>
            <person name="Jiang Y."/>
            <person name="Adhikari A."/>
            <person name="Zheng C.-J."/>
            <person name="Schuster L."/>
            <person name="Cowan T.M."/>
            <person name="Smanski M.J."/>
            <person name="Chevrette M.G."/>
            <person name="De Carvalho L.P.S."/>
            <person name="Shen B."/>
        </authorList>
    </citation>
    <scope>NUCLEOTIDE SEQUENCE [LARGE SCALE GENOMIC DNA]</scope>
    <source>
        <strain evidence="8 9">NPDC002593</strain>
    </source>
</reference>
<evidence type="ECO:0000256" key="2">
    <source>
        <dbReference type="ARBA" id="ARBA00022617"/>
    </source>
</evidence>
<evidence type="ECO:0000256" key="1">
    <source>
        <dbReference type="ARBA" id="ARBA00010617"/>
    </source>
</evidence>
<keyword evidence="4 7" id="KW-0560">Oxidoreductase</keyword>
<dbReference type="InterPro" id="IPR036396">
    <property type="entry name" value="Cyt_P450_sf"/>
</dbReference>
<evidence type="ECO:0000256" key="7">
    <source>
        <dbReference type="RuleBase" id="RU000461"/>
    </source>
</evidence>
<dbReference type="PANTHER" id="PTHR46696:SF1">
    <property type="entry name" value="CYTOCHROME P450 YJIB-RELATED"/>
    <property type="match status" value="1"/>
</dbReference>
<evidence type="ECO:0000256" key="3">
    <source>
        <dbReference type="ARBA" id="ARBA00022723"/>
    </source>
</evidence>
<dbReference type="PROSITE" id="PS00086">
    <property type="entry name" value="CYTOCHROME_P450"/>
    <property type="match status" value="1"/>
</dbReference>
<dbReference type="SUPFAM" id="SSF48264">
    <property type="entry name" value="Cytochrome P450"/>
    <property type="match status" value="1"/>
</dbReference>
<dbReference type="Gene3D" id="1.10.630.10">
    <property type="entry name" value="Cytochrome P450"/>
    <property type="match status" value="1"/>
</dbReference>
<accession>A0ABW6SAP2</accession>
<gene>
    <name evidence="8" type="ORF">ACFYXQ_37060</name>
</gene>
<protein>
    <submittedName>
        <fullName evidence="8">Cytochrome P450</fullName>
    </submittedName>
</protein>
<dbReference type="InterPro" id="IPR017972">
    <property type="entry name" value="Cyt_P450_CS"/>
</dbReference>
<dbReference type="CDD" id="cd20619">
    <property type="entry name" value="CYP_XplA"/>
    <property type="match status" value="1"/>
</dbReference>
<dbReference type="InterPro" id="IPR001128">
    <property type="entry name" value="Cyt_P450"/>
</dbReference>
<comment type="similarity">
    <text evidence="1 7">Belongs to the cytochrome P450 family.</text>
</comment>
<keyword evidence="3 7" id="KW-0479">Metal-binding</keyword>
<dbReference type="EMBL" id="JBIAQY010000018">
    <property type="protein sequence ID" value="MFF3573385.1"/>
    <property type="molecule type" value="Genomic_DNA"/>
</dbReference>
<evidence type="ECO:0000313" key="8">
    <source>
        <dbReference type="EMBL" id="MFF3573385.1"/>
    </source>
</evidence>
<dbReference type="InterPro" id="IPR002397">
    <property type="entry name" value="Cyt_P450_B"/>
</dbReference>
<keyword evidence="2 7" id="KW-0349">Heme</keyword>
<keyword evidence="5 7" id="KW-0408">Iron</keyword>
<dbReference type="PRINTS" id="PR00359">
    <property type="entry name" value="BP450"/>
</dbReference>
<name>A0ABW6SAP2_9NOCA</name>
<proteinExistence type="inferred from homology"/>
<organism evidence="8 9">
    <name type="scientific">Nocardia jiangxiensis</name>
    <dbReference type="NCBI Taxonomy" id="282685"/>
    <lineage>
        <taxon>Bacteria</taxon>
        <taxon>Bacillati</taxon>
        <taxon>Actinomycetota</taxon>
        <taxon>Actinomycetes</taxon>
        <taxon>Mycobacteriales</taxon>
        <taxon>Nocardiaceae</taxon>
        <taxon>Nocardia</taxon>
    </lineage>
</organism>
<keyword evidence="9" id="KW-1185">Reference proteome</keyword>
<evidence type="ECO:0000256" key="4">
    <source>
        <dbReference type="ARBA" id="ARBA00023002"/>
    </source>
</evidence>
<dbReference type="RefSeq" id="WP_040830048.1">
    <property type="nucleotide sequence ID" value="NZ_JBIAQY010000018.1"/>
</dbReference>
<comment type="caution">
    <text evidence="8">The sequence shown here is derived from an EMBL/GenBank/DDBJ whole genome shotgun (WGS) entry which is preliminary data.</text>
</comment>
<evidence type="ECO:0000256" key="5">
    <source>
        <dbReference type="ARBA" id="ARBA00023004"/>
    </source>
</evidence>
<evidence type="ECO:0000313" key="9">
    <source>
        <dbReference type="Proteomes" id="UP001601992"/>
    </source>
</evidence>
<sequence length="401" mass="44587">MTTDTTHTARPEPLPLTDPAFRENPYPWYETARRDHPIFQDSQGTYVVSRYADVIKFANLSCMSIEEPGWVDVGPGQVTSAMSATIAAIDPPRHTELRRHTNRWFTPKLVKNWAKITAEVTGAILDRLADGQVIDGHRELGIVPTHATMCRVLQLPDYDVDSVFKAMFDAMTALSPVATPEEDELGRKAWEFLTERVSGMLAQKRSDAGDGMADALVDAHERGEITADEMLQTIVLFYGAGHQSPGYLVASGLEVFARDPAVFEAYKQQPAARNAIVNEILRLYPPELSLARFPTEDIEIHGVAIPAQSRVRFMIAAANRDPEVFHNPHQFDYTRPPETSQNLTFGIGAHGCAGQVISRAEAATIFTTIAERYERVELVGEPTLANTDRARAYFKLPIRLL</sequence>
<keyword evidence="6 7" id="KW-0503">Monooxygenase</keyword>
<dbReference type="Pfam" id="PF00067">
    <property type="entry name" value="p450"/>
    <property type="match status" value="1"/>
</dbReference>
<dbReference type="PANTHER" id="PTHR46696">
    <property type="entry name" value="P450, PUTATIVE (EUROFUNG)-RELATED"/>
    <property type="match status" value="1"/>
</dbReference>
<evidence type="ECO:0000256" key="6">
    <source>
        <dbReference type="ARBA" id="ARBA00023033"/>
    </source>
</evidence>